<organism evidence="1">
    <name type="scientific">uncultured Caudovirales phage</name>
    <dbReference type="NCBI Taxonomy" id="2100421"/>
    <lineage>
        <taxon>Viruses</taxon>
        <taxon>Duplodnaviria</taxon>
        <taxon>Heunggongvirae</taxon>
        <taxon>Uroviricota</taxon>
        <taxon>Caudoviricetes</taxon>
        <taxon>Peduoviridae</taxon>
        <taxon>Maltschvirus</taxon>
        <taxon>Maltschvirus maltsch</taxon>
    </lineage>
</organism>
<protein>
    <submittedName>
        <fullName evidence="1">Uncharacterized protein</fullName>
    </submittedName>
</protein>
<accession>A0A6J7W6G3</accession>
<proteinExistence type="predicted"/>
<dbReference type="EMBL" id="LR798197">
    <property type="protein sequence ID" value="CAB5151434.1"/>
    <property type="molecule type" value="Genomic_DNA"/>
</dbReference>
<sequence>MNNFVLEKRTSESIWYDIDCTNILDAVETIDTIGTIESDQVGLTFSGAAINPDPVVFPDKYVGAPGKVISVQIGGGIIPTPQINQLYTIRAIFNTSENNTREATVLLNVTNLPVQTGRIC</sequence>
<reference evidence="1" key="1">
    <citation type="submission" date="2020-05" db="EMBL/GenBank/DDBJ databases">
        <authorList>
            <person name="Chiriac C."/>
            <person name="Salcher M."/>
            <person name="Ghai R."/>
            <person name="Kavagutti S V."/>
        </authorList>
    </citation>
    <scope>NUCLEOTIDE SEQUENCE</scope>
</reference>
<gene>
    <name evidence="1" type="ORF">UFOVP148_42</name>
</gene>
<name>A0A6J7W6G3_9CAUD</name>
<evidence type="ECO:0000313" key="1">
    <source>
        <dbReference type="EMBL" id="CAB5151434.1"/>
    </source>
</evidence>